<dbReference type="InterPro" id="IPR036623">
    <property type="entry name" value="Hemimethylated_DNA-bd_sf"/>
</dbReference>
<protein>
    <recommendedName>
        <fullName evidence="1">Heat shock protein HspQ</fullName>
    </recommendedName>
</protein>
<dbReference type="EMBL" id="PIQH01000001">
    <property type="protein sequence ID" value="RUO81547.1"/>
    <property type="molecule type" value="Genomic_DNA"/>
</dbReference>
<dbReference type="OrthoDB" id="9806050at2"/>
<evidence type="ECO:0000313" key="4">
    <source>
        <dbReference type="Proteomes" id="UP000287996"/>
    </source>
</evidence>
<dbReference type="InterPro" id="IPR053189">
    <property type="entry name" value="Clp_protease_adapter_ClpF"/>
</dbReference>
<organism evidence="3 4">
    <name type="scientific">Idiomarina tyrosinivorans</name>
    <dbReference type="NCBI Taxonomy" id="1445662"/>
    <lineage>
        <taxon>Bacteria</taxon>
        <taxon>Pseudomonadati</taxon>
        <taxon>Pseudomonadota</taxon>
        <taxon>Gammaproteobacteria</taxon>
        <taxon>Alteromonadales</taxon>
        <taxon>Idiomarinaceae</taxon>
        <taxon>Idiomarina</taxon>
    </lineage>
</organism>
<name>A0A432ZUF6_9GAMM</name>
<dbReference type="AlphaFoldDB" id="A0A432ZUF6"/>
<dbReference type="Proteomes" id="UP000287996">
    <property type="component" value="Unassembled WGS sequence"/>
</dbReference>
<evidence type="ECO:0000259" key="2">
    <source>
        <dbReference type="SMART" id="SM00992"/>
    </source>
</evidence>
<evidence type="ECO:0000313" key="3">
    <source>
        <dbReference type="EMBL" id="RUO81547.1"/>
    </source>
</evidence>
<gene>
    <name evidence="3" type="ORF">CWI84_00060</name>
</gene>
<dbReference type="Gene3D" id="2.30.30.390">
    <property type="entry name" value="Hemimethylated DNA-binding domain"/>
    <property type="match status" value="1"/>
</dbReference>
<comment type="caution">
    <text evidence="3">The sequence shown here is derived from an EMBL/GenBank/DDBJ whole genome shotgun (WGS) entry which is preliminary data.</text>
</comment>
<dbReference type="NCBIfam" id="TIGR02097">
    <property type="entry name" value="yccV"/>
    <property type="match status" value="1"/>
</dbReference>
<keyword evidence="3" id="KW-0238">DNA-binding</keyword>
<proteinExistence type="predicted"/>
<dbReference type="SUPFAM" id="SSF141255">
    <property type="entry name" value="YccV-like"/>
    <property type="match status" value="1"/>
</dbReference>
<dbReference type="GO" id="GO:0003677">
    <property type="term" value="F:DNA binding"/>
    <property type="evidence" value="ECO:0007669"/>
    <property type="project" value="UniProtKB-UniRule"/>
</dbReference>
<dbReference type="SMART" id="SM00992">
    <property type="entry name" value="YccV-like"/>
    <property type="match status" value="1"/>
</dbReference>
<accession>A0A432ZUF6</accession>
<dbReference type="Pfam" id="PF08755">
    <property type="entry name" value="YccV-like"/>
    <property type="match status" value="1"/>
</dbReference>
<evidence type="ECO:0000256" key="1">
    <source>
        <dbReference type="NCBIfam" id="TIGR02097"/>
    </source>
</evidence>
<dbReference type="PANTHER" id="PTHR48439">
    <property type="entry name" value="HEMIMETHYLATED DNA-BINDING DOMAIN-CONTAINING PROTEIN"/>
    <property type="match status" value="1"/>
</dbReference>
<keyword evidence="4" id="KW-1185">Reference proteome</keyword>
<reference evidence="3 4" key="1">
    <citation type="journal article" date="2011" name="Front. Microbiol.">
        <title>Genomic signatures of strain selection and enhancement in Bacillus atrophaeus var. globigii, a historical biowarfare simulant.</title>
        <authorList>
            <person name="Gibbons H.S."/>
            <person name="Broomall S.M."/>
            <person name="McNew L.A."/>
            <person name="Daligault H."/>
            <person name="Chapman C."/>
            <person name="Bruce D."/>
            <person name="Karavis M."/>
            <person name="Krepps M."/>
            <person name="McGregor P.A."/>
            <person name="Hong C."/>
            <person name="Park K.H."/>
            <person name="Akmal A."/>
            <person name="Feldman A."/>
            <person name="Lin J.S."/>
            <person name="Chang W.E."/>
            <person name="Higgs B.W."/>
            <person name="Demirev P."/>
            <person name="Lindquist J."/>
            <person name="Liem A."/>
            <person name="Fochler E."/>
            <person name="Read T.D."/>
            <person name="Tapia R."/>
            <person name="Johnson S."/>
            <person name="Bishop-Lilly K.A."/>
            <person name="Detter C."/>
            <person name="Han C."/>
            <person name="Sozhamannan S."/>
            <person name="Rosenzweig C.N."/>
            <person name="Skowronski E.W."/>
        </authorList>
    </citation>
    <scope>NUCLEOTIDE SEQUENCE [LARGE SCALE GENOMIC DNA]</scope>
    <source>
        <strain evidence="3 4">CC-PW-9</strain>
    </source>
</reference>
<sequence length="103" mass="11803">MVYAKHAIGEVVRHSLYGYRGVIIDVDAEFSLSDNWYDKMATTRPDKSQPWYQVLVNNSSIQTYVSEELLEHDGSQADIQHPLIDVIFAGRQADTYQLLEKVN</sequence>
<dbReference type="PANTHER" id="PTHR48439:SF1">
    <property type="entry name" value="HEMIMETHYLATED DNA-BINDING DOMAIN-CONTAINING PROTEIN"/>
    <property type="match status" value="1"/>
</dbReference>
<dbReference type="InterPro" id="IPR011722">
    <property type="entry name" value="Hemimethylated_DNA-bd_dom"/>
</dbReference>
<feature type="domain" description="Hemimethylated DNA-binding" evidence="2">
    <location>
        <begin position="3"/>
        <end position="99"/>
    </location>
</feature>